<dbReference type="Gene3D" id="3.40.50.1700">
    <property type="entry name" value="Glycoside hydrolase family 3 C-terminal domain"/>
    <property type="match status" value="1"/>
</dbReference>
<keyword evidence="4" id="KW-0732">Signal</keyword>
<comment type="similarity">
    <text evidence="1">Belongs to the glycosyl hydrolase 3 family.</text>
</comment>
<dbReference type="GO" id="GO:0008422">
    <property type="term" value="F:beta-glucosidase activity"/>
    <property type="evidence" value="ECO:0007669"/>
    <property type="project" value="TreeGrafter"/>
</dbReference>
<protein>
    <submittedName>
        <fullName evidence="6">Glycoside hydrolase family 3 protein</fullName>
    </submittedName>
</protein>
<dbReference type="SUPFAM" id="SSF51445">
    <property type="entry name" value="(Trans)glycosidases"/>
    <property type="match status" value="1"/>
</dbReference>
<evidence type="ECO:0000256" key="2">
    <source>
        <dbReference type="ARBA" id="ARBA00022801"/>
    </source>
</evidence>
<proteinExistence type="inferred from homology"/>
<dbReference type="PANTHER" id="PTHR30620">
    <property type="entry name" value="PERIPLASMIC BETA-GLUCOSIDASE-RELATED"/>
    <property type="match status" value="1"/>
</dbReference>
<dbReference type="Pfam" id="PF01915">
    <property type="entry name" value="Glyco_hydro_3_C"/>
    <property type="match status" value="1"/>
</dbReference>
<dbReference type="InterPro" id="IPR051915">
    <property type="entry name" value="Cellulose_Degrad_GH3"/>
</dbReference>
<dbReference type="PRINTS" id="PR00133">
    <property type="entry name" value="GLHYDRLASE3"/>
</dbReference>
<reference evidence="6 7" key="1">
    <citation type="submission" date="2015-04" db="EMBL/GenBank/DDBJ databases">
        <title>Complete genome sequence of Schizopora paradoxa KUC8140, a cosmopolitan wood degrader in East Asia.</title>
        <authorList>
            <consortium name="DOE Joint Genome Institute"/>
            <person name="Min B."/>
            <person name="Park H."/>
            <person name="Jang Y."/>
            <person name="Kim J.-J."/>
            <person name="Kim K.H."/>
            <person name="Pangilinan J."/>
            <person name="Lipzen A."/>
            <person name="Riley R."/>
            <person name="Grigoriev I.V."/>
            <person name="Spatafora J.W."/>
            <person name="Choi I.-G."/>
        </authorList>
    </citation>
    <scope>NUCLEOTIDE SEQUENCE [LARGE SCALE GENOMIC DNA]</scope>
    <source>
        <strain evidence="6 7">KUC8140</strain>
    </source>
</reference>
<dbReference type="SMART" id="SM01217">
    <property type="entry name" value="Fn3_like"/>
    <property type="match status" value="1"/>
</dbReference>
<accession>A0A0H2R8S4</accession>
<dbReference type="InterPro" id="IPR002772">
    <property type="entry name" value="Glyco_hydro_3_C"/>
</dbReference>
<keyword evidence="2 6" id="KW-0378">Hydrolase</keyword>
<dbReference type="OrthoDB" id="2123594at2759"/>
<dbReference type="InterPro" id="IPR036962">
    <property type="entry name" value="Glyco_hydro_3_N_sf"/>
</dbReference>
<dbReference type="InParanoid" id="A0A0H2R8S4"/>
<evidence type="ECO:0000256" key="4">
    <source>
        <dbReference type="SAM" id="SignalP"/>
    </source>
</evidence>
<feature type="domain" description="Fibronectin type III-like" evidence="5">
    <location>
        <begin position="730"/>
        <end position="799"/>
    </location>
</feature>
<dbReference type="Proteomes" id="UP000053477">
    <property type="component" value="Unassembled WGS sequence"/>
</dbReference>
<dbReference type="EMBL" id="KQ086100">
    <property type="protein sequence ID" value="KLO08234.1"/>
    <property type="molecule type" value="Genomic_DNA"/>
</dbReference>
<gene>
    <name evidence="6" type="ORF">SCHPADRAFT_944627</name>
</gene>
<dbReference type="GO" id="GO:0009251">
    <property type="term" value="P:glucan catabolic process"/>
    <property type="evidence" value="ECO:0007669"/>
    <property type="project" value="TreeGrafter"/>
</dbReference>
<dbReference type="AlphaFoldDB" id="A0A0H2R8S4"/>
<keyword evidence="3" id="KW-0326">Glycosidase</keyword>
<sequence>MRRGFCILALLPFILSLVNALPESDHDLHFSLHSRATNKNGSTPLYKNANADIEDRVADLLPRMTLEEKVAQLIQGDMNGWMDFNDPLDDTKTFNASGLAAMMAQKAGAIWGGYLTPWDKLVFGIEVGQRYLMENTTLGIPAIFQSEGLHGFTDNGTTFPSPIGLAASFNPDLLKSVASSIGEEAEGLGYGQLFAPVLDMSRELRWGRVEENYGEDPFLTATMGSAYVTGLQSGKRRNASSTAVGRIAATCKHFAAFGSPQGGLNLAPVEGGERALRTIYLPPFQKACVEAGAMAIMTAYSSLDGVPAVANAHLLKDILRDELQYPYFVTTDAGSVDLLISTHGTCADRECAARMALVNGVQGEMGGGSYTYLTLPDQVAAGTVNESSIDDVVKTILRTKFSLGLFEDPYPYSDYNKTLRTSATRSILRQMEEEAIVLLENNGNTLPIDPKSKTKVAVIGPQANRVSLGDYVFFNASNNGISPLDGINQFLKNESSSVSVSFSQGAELWSSDTSLIPAAVKTAQDSDIAIILVGTWSLDQTLLWTPGTNATTGEHVDLSDLALVGAQGQLVQEVVSAMEAKGGKSVVVFISGKPVAEPWIQEHADAVVQQFYPGELGGTALAEVLFGAVNPSGKLPVSFPRSVGTTPAFYNFLKGGRPIDAGMITDNGTLVFGHQYVLDTPVPIWSFGHGLSYTTFAYSNLKISPSTISANQNFTVSVTVKNTGKVDGKEVVQVYLTDTVSSVVTPNQFLAGFSKVDIPAGSSKTVSIPIDASQLAVWNINNQFAVEAGQFNVKIGASDTSLLNATLTVQ</sequence>
<dbReference type="InterPro" id="IPR001764">
    <property type="entry name" value="Glyco_hydro_3_N"/>
</dbReference>
<feature type="chain" id="PRO_5005201574" evidence="4">
    <location>
        <begin position="21"/>
        <end position="810"/>
    </location>
</feature>
<evidence type="ECO:0000313" key="7">
    <source>
        <dbReference type="Proteomes" id="UP000053477"/>
    </source>
</evidence>
<dbReference type="PANTHER" id="PTHR30620:SF117">
    <property type="entry name" value="BETA-1,4-XYLOSIDASE (EUROFUNG)"/>
    <property type="match status" value="1"/>
</dbReference>
<dbReference type="Gene3D" id="2.60.40.10">
    <property type="entry name" value="Immunoglobulins"/>
    <property type="match status" value="1"/>
</dbReference>
<name>A0A0H2R8S4_9AGAM</name>
<dbReference type="InterPro" id="IPR013783">
    <property type="entry name" value="Ig-like_fold"/>
</dbReference>
<dbReference type="FunFam" id="2.60.40.10:FF:000495">
    <property type="entry name" value="Periplasmic beta-glucosidase"/>
    <property type="match status" value="1"/>
</dbReference>
<dbReference type="Pfam" id="PF14310">
    <property type="entry name" value="Fn3-like"/>
    <property type="match status" value="1"/>
</dbReference>
<keyword evidence="7" id="KW-1185">Reference proteome</keyword>
<dbReference type="SUPFAM" id="SSF52279">
    <property type="entry name" value="Beta-D-glucan exohydrolase, C-terminal domain"/>
    <property type="match status" value="1"/>
</dbReference>
<dbReference type="STRING" id="27342.A0A0H2R8S4"/>
<dbReference type="InterPro" id="IPR036881">
    <property type="entry name" value="Glyco_hydro_3_C_sf"/>
</dbReference>
<dbReference type="Gene3D" id="3.20.20.300">
    <property type="entry name" value="Glycoside hydrolase, family 3, N-terminal domain"/>
    <property type="match status" value="1"/>
</dbReference>
<dbReference type="FunFam" id="3.40.50.1700:FF:000009">
    <property type="entry name" value="Periplasmic beta-glucosidase"/>
    <property type="match status" value="1"/>
</dbReference>
<evidence type="ECO:0000256" key="1">
    <source>
        <dbReference type="ARBA" id="ARBA00005336"/>
    </source>
</evidence>
<evidence type="ECO:0000313" key="6">
    <source>
        <dbReference type="EMBL" id="KLO08234.1"/>
    </source>
</evidence>
<feature type="signal peptide" evidence="4">
    <location>
        <begin position="1"/>
        <end position="20"/>
    </location>
</feature>
<organism evidence="6 7">
    <name type="scientific">Schizopora paradoxa</name>
    <dbReference type="NCBI Taxonomy" id="27342"/>
    <lineage>
        <taxon>Eukaryota</taxon>
        <taxon>Fungi</taxon>
        <taxon>Dikarya</taxon>
        <taxon>Basidiomycota</taxon>
        <taxon>Agaricomycotina</taxon>
        <taxon>Agaricomycetes</taxon>
        <taxon>Hymenochaetales</taxon>
        <taxon>Schizoporaceae</taxon>
        <taxon>Schizopora</taxon>
    </lineage>
</organism>
<dbReference type="InterPro" id="IPR026891">
    <property type="entry name" value="Fn3-like"/>
</dbReference>
<dbReference type="Pfam" id="PF00933">
    <property type="entry name" value="Glyco_hydro_3"/>
    <property type="match status" value="1"/>
</dbReference>
<dbReference type="InterPro" id="IPR017853">
    <property type="entry name" value="GH"/>
</dbReference>
<evidence type="ECO:0000256" key="3">
    <source>
        <dbReference type="ARBA" id="ARBA00023295"/>
    </source>
</evidence>
<evidence type="ECO:0000259" key="5">
    <source>
        <dbReference type="SMART" id="SM01217"/>
    </source>
</evidence>